<keyword evidence="2" id="KW-1185">Reference proteome</keyword>
<evidence type="ECO:0008006" key="3">
    <source>
        <dbReference type="Google" id="ProtNLM"/>
    </source>
</evidence>
<reference evidence="1 2" key="1">
    <citation type="submission" date="2014-04" db="EMBL/GenBank/DDBJ databases">
        <authorList>
            <consortium name="DOE Joint Genome Institute"/>
            <person name="Kuo A."/>
            <person name="Gay G."/>
            <person name="Dore J."/>
            <person name="Kohler A."/>
            <person name="Nagy L.G."/>
            <person name="Floudas D."/>
            <person name="Copeland A."/>
            <person name="Barry K.W."/>
            <person name="Cichocki N."/>
            <person name="Veneault-Fourrey C."/>
            <person name="LaButti K."/>
            <person name="Lindquist E.A."/>
            <person name="Lipzen A."/>
            <person name="Lundell T."/>
            <person name="Morin E."/>
            <person name="Murat C."/>
            <person name="Sun H."/>
            <person name="Tunlid A."/>
            <person name="Henrissat B."/>
            <person name="Grigoriev I.V."/>
            <person name="Hibbett D.S."/>
            <person name="Martin F."/>
            <person name="Nordberg H.P."/>
            <person name="Cantor M.N."/>
            <person name="Hua S.X."/>
        </authorList>
    </citation>
    <scope>NUCLEOTIDE SEQUENCE [LARGE SCALE GENOMIC DNA]</scope>
    <source>
        <strain evidence="2">h7</strain>
    </source>
</reference>
<dbReference type="Proteomes" id="UP000053424">
    <property type="component" value="Unassembled WGS sequence"/>
</dbReference>
<gene>
    <name evidence="1" type="ORF">M413DRAFT_441134</name>
</gene>
<dbReference type="OrthoDB" id="10257948at2759"/>
<name>A0A0C3CB98_HEBCY</name>
<dbReference type="AlphaFoldDB" id="A0A0C3CB98"/>
<proteinExistence type="predicted"/>
<accession>A0A0C3CB98</accession>
<dbReference type="STRING" id="686832.A0A0C3CB98"/>
<dbReference type="CDD" id="cd02989">
    <property type="entry name" value="Phd_like_TxnDC9"/>
    <property type="match status" value="1"/>
</dbReference>
<sequence>MERMKHKQENQYGRYSEIKDEKEVVRVSAREPRCVVHFYHMRFKRCEIMDKHLTKLAPKYPNTRFFRVFVENIPWLVEKLGIKVLPCVICFVDGVTKDRLVGFEELGNQDSFNTAILELRLSQSGVIQKSSGSNLDPLFKVSSRRAKEDADEIFDL</sequence>
<dbReference type="Gene3D" id="3.40.30.10">
    <property type="entry name" value="Glutaredoxin"/>
    <property type="match status" value="1"/>
</dbReference>
<evidence type="ECO:0000313" key="1">
    <source>
        <dbReference type="EMBL" id="KIM46070.1"/>
    </source>
</evidence>
<evidence type="ECO:0000313" key="2">
    <source>
        <dbReference type="Proteomes" id="UP000053424"/>
    </source>
</evidence>
<reference evidence="2" key="2">
    <citation type="submission" date="2015-01" db="EMBL/GenBank/DDBJ databases">
        <title>Evolutionary Origins and Diversification of the Mycorrhizal Mutualists.</title>
        <authorList>
            <consortium name="DOE Joint Genome Institute"/>
            <consortium name="Mycorrhizal Genomics Consortium"/>
            <person name="Kohler A."/>
            <person name="Kuo A."/>
            <person name="Nagy L.G."/>
            <person name="Floudas D."/>
            <person name="Copeland A."/>
            <person name="Barry K.W."/>
            <person name="Cichocki N."/>
            <person name="Veneault-Fourrey C."/>
            <person name="LaButti K."/>
            <person name="Lindquist E.A."/>
            <person name="Lipzen A."/>
            <person name="Lundell T."/>
            <person name="Morin E."/>
            <person name="Murat C."/>
            <person name="Riley R."/>
            <person name="Ohm R."/>
            <person name="Sun H."/>
            <person name="Tunlid A."/>
            <person name="Henrissat B."/>
            <person name="Grigoriev I.V."/>
            <person name="Hibbett D.S."/>
            <person name="Martin F."/>
        </authorList>
    </citation>
    <scope>NUCLEOTIDE SEQUENCE [LARGE SCALE GENOMIC DNA]</scope>
    <source>
        <strain evidence="2">h7</strain>
    </source>
</reference>
<dbReference type="SUPFAM" id="SSF52833">
    <property type="entry name" value="Thioredoxin-like"/>
    <property type="match status" value="1"/>
</dbReference>
<organism evidence="1 2">
    <name type="scientific">Hebeloma cylindrosporum</name>
    <dbReference type="NCBI Taxonomy" id="76867"/>
    <lineage>
        <taxon>Eukaryota</taxon>
        <taxon>Fungi</taxon>
        <taxon>Dikarya</taxon>
        <taxon>Basidiomycota</taxon>
        <taxon>Agaricomycotina</taxon>
        <taxon>Agaricomycetes</taxon>
        <taxon>Agaricomycetidae</taxon>
        <taxon>Agaricales</taxon>
        <taxon>Agaricineae</taxon>
        <taxon>Hymenogastraceae</taxon>
        <taxon>Hebeloma</taxon>
    </lineage>
</organism>
<dbReference type="PANTHER" id="PTHR21148">
    <property type="entry name" value="THIOREDOXIN DOMAIN-CONTAINING PROTEIN 9"/>
    <property type="match status" value="1"/>
</dbReference>
<protein>
    <recommendedName>
        <fullName evidence="3">Thioredoxin domain-containing protein</fullName>
    </recommendedName>
</protein>
<dbReference type="HOGENOM" id="CLU_072378_1_1_1"/>
<dbReference type="EMBL" id="KN831771">
    <property type="protein sequence ID" value="KIM46070.1"/>
    <property type="molecule type" value="Genomic_DNA"/>
</dbReference>
<dbReference type="InterPro" id="IPR036249">
    <property type="entry name" value="Thioredoxin-like_sf"/>
</dbReference>